<organism evidence="1 2">
    <name type="scientific">Stieleria magnilauensis</name>
    <dbReference type="NCBI Taxonomy" id="2527963"/>
    <lineage>
        <taxon>Bacteria</taxon>
        <taxon>Pseudomonadati</taxon>
        <taxon>Planctomycetota</taxon>
        <taxon>Planctomycetia</taxon>
        <taxon>Pirellulales</taxon>
        <taxon>Pirellulaceae</taxon>
        <taxon>Stieleria</taxon>
    </lineage>
</organism>
<gene>
    <name evidence="1" type="ORF">TBK1r_49960</name>
</gene>
<keyword evidence="2" id="KW-1185">Reference proteome</keyword>
<dbReference type="Proteomes" id="UP000318081">
    <property type="component" value="Chromosome"/>
</dbReference>
<dbReference type="EMBL" id="CP036432">
    <property type="protein sequence ID" value="QDV85979.1"/>
    <property type="molecule type" value="Genomic_DNA"/>
</dbReference>
<protein>
    <submittedName>
        <fullName evidence="1">Uncharacterized protein</fullName>
    </submittedName>
</protein>
<reference evidence="1 2" key="1">
    <citation type="submission" date="2019-02" db="EMBL/GenBank/DDBJ databases">
        <title>Deep-cultivation of Planctomycetes and their phenomic and genomic characterization uncovers novel biology.</title>
        <authorList>
            <person name="Wiegand S."/>
            <person name="Jogler M."/>
            <person name="Boedeker C."/>
            <person name="Pinto D."/>
            <person name="Vollmers J."/>
            <person name="Rivas-Marin E."/>
            <person name="Kohn T."/>
            <person name="Peeters S.H."/>
            <person name="Heuer A."/>
            <person name="Rast P."/>
            <person name="Oberbeckmann S."/>
            <person name="Bunk B."/>
            <person name="Jeske O."/>
            <person name="Meyerdierks A."/>
            <person name="Storesund J.E."/>
            <person name="Kallscheuer N."/>
            <person name="Luecker S."/>
            <person name="Lage O.M."/>
            <person name="Pohl T."/>
            <person name="Merkel B.J."/>
            <person name="Hornburger P."/>
            <person name="Mueller R.-W."/>
            <person name="Bruemmer F."/>
            <person name="Labrenz M."/>
            <person name="Spormann A.M."/>
            <person name="Op den Camp H."/>
            <person name="Overmann J."/>
            <person name="Amann R."/>
            <person name="Jetten M.S.M."/>
            <person name="Mascher T."/>
            <person name="Medema M.H."/>
            <person name="Devos D.P."/>
            <person name="Kaster A.-K."/>
            <person name="Ovreas L."/>
            <person name="Rohde M."/>
            <person name="Galperin M.Y."/>
            <person name="Jogler C."/>
        </authorList>
    </citation>
    <scope>NUCLEOTIDE SEQUENCE [LARGE SCALE GENOMIC DNA]</scope>
    <source>
        <strain evidence="1 2">TBK1r</strain>
    </source>
</reference>
<evidence type="ECO:0000313" key="1">
    <source>
        <dbReference type="EMBL" id="QDV85979.1"/>
    </source>
</evidence>
<accession>A0ABX5XVB6</accession>
<name>A0ABX5XVB6_9BACT</name>
<evidence type="ECO:0000313" key="2">
    <source>
        <dbReference type="Proteomes" id="UP000318081"/>
    </source>
</evidence>
<proteinExistence type="predicted"/>
<sequence>MTLRLPIDPMVKPFCTTIQLFLLVLVLAPSPLIRGFADEVDPQQAIWDQTQSLLQRREYSLAIDLLEDGLDDSELFRYTSRLQQDLDAVKRLQKLSESVDYAVQRLPKSTPLTVLSSDYRFERPVTETSGTALVLTNSRGAEVTYPLSRLDSATWLQIVKPELERWPDKQFVTGLFLAFDRYPDTRLARAELNAAAADTGQNVTVWIKRLEDAEQVRKQKSRPGGVEPSANDLLLGKWSVAVKGGPRLVWEFRRGGSGTVYHKGRRQRATWEQESTGVFRFTGQRGQTAVIGVAGDRLFGKLTNGVPFRGIRQAE</sequence>